<accession>A0ABS6B4W6</accession>
<dbReference type="SUPFAM" id="SSF48498">
    <property type="entry name" value="Tetracyclin repressor-like, C-terminal domain"/>
    <property type="match status" value="1"/>
</dbReference>
<dbReference type="Pfam" id="PF00440">
    <property type="entry name" value="TetR_N"/>
    <property type="match status" value="1"/>
</dbReference>
<keyword evidence="3" id="KW-0804">Transcription</keyword>
<dbReference type="Proteomes" id="UP000733379">
    <property type="component" value="Unassembled WGS sequence"/>
</dbReference>
<evidence type="ECO:0000313" key="6">
    <source>
        <dbReference type="EMBL" id="MBU3065168.1"/>
    </source>
</evidence>
<evidence type="ECO:0000256" key="1">
    <source>
        <dbReference type="ARBA" id="ARBA00023015"/>
    </source>
</evidence>
<keyword evidence="2 4" id="KW-0238">DNA-binding</keyword>
<dbReference type="InterPro" id="IPR009057">
    <property type="entry name" value="Homeodomain-like_sf"/>
</dbReference>
<proteinExistence type="predicted"/>
<dbReference type="InterPro" id="IPR001647">
    <property type="entry name" value="HTH_TetR"/>
</dbReference>
<evidence type="ECO:0000256" key="3">
    <source>
        <dbReference type="ARBA" id="ARBA00023163"/>
    </source>
</evidence>
<sequence length="227" mass="23318">MRTQLIEAGIRLLEEVGPEALQARRVAAEVGASSMTVYTHFEGMPGLLAAIVNEAFVRFGAALAGVAPTEDPVADFLAMGAAYRSYALASPQRYRLMFGLTALYAEAAHDITAESLDGGPGPGAFAQLVAVVQRMIDAGCIRADPARAVAARIWGLIHGVILLELTGNLGTQGEAVNTVLGPAIVDLLAGMGATREQLDAAVARVQADLAIESDSAATGSGAVTESG</sequence>
<dbReference type="PANTHER" id="PTHR30055">
    <property type="entry name" value="HTH-TYPE TRANSCRIPTIONAL REGULATOR RUTR"/>
    <property type="match status" value="1"/>
</dbReference>
<dbReference type="SUPFAM" id="SSF46689">
    <property type="entry name" value="Homeodomain-like"/>
    <property type="match status" value="1"/>
</dbReference>
<feature type="DNA-binding region" description="H-T-H motif" evidence="4">
    <location>
        <begin position="22"/>
        <end position="41"/>
    </location>
</feature>
<feature type="domain" description="HTH tetR-type" evidence="5">
    <location>
        <begin position="1"/>
        <end position="59"/>
    </location>
</feature>
<evidence type="ECO:0000259" key="5">
    <source>
        <dbReference type="PROSITE" id="PS50977"/>
    </source>
</evidence>
<dbReference type="Pfam" id="PF13305">
    <property type="entry name" value="TetR_C_33"/>
    <property type="match status" value="1"/>
</dbReference>
<dbReference type="InterPro" id="IPR036271">
    <property type="entry name" value="Tet_transcr_reg_TetR-rel_C_sf"/>
</dbReference>
<protein>
    <submittedName>
        <fullName evidence="6">TetR/AcrR family transcriptional regulator</fullName>
    </submittedName>
</protein>
<evidence type="ECO:0000256" key="4">
    <source>
        <dbReference type="PROSITE-ProRule" id="PRU00335"/>
    </source>
</evidence>
<name>A0ABS6B4W6_9NOCA</name>
<dbReference type="Gene3D" id="1.10.357.10">
    <property type="entry name" value="Tetracycline Repressor, domain 2"/>
    <property type="match status" value="1"/>
</dbReference>
<reference evidence="6 7" key="1">
    <citation type="submission" date="2021-06" db="EMBL/GenBank/DDBJ databases">
        <title>Actinomycetes sequencing.</title>
        <authorList>
            <person name="Shan Q."/>
        </authorList>
    </citation>
    <scope>NUCLEOTIDE SEQUENCE [LARGE SCALE GENOMIC DNA]</scope>
    <source>
        <strain evidence="6 7">NEAU-G5</strain>
    </source>
</reference>
<dbReference type="InterPro" id="IPR050109">
    <property type="entry name" value="HTH-type_TetR-like_transc_reg"/>
</dbReference>
<evidence type="ECO:0000256" key="2">
    <source>
        <dbReference type="ARBA" id="ARBA00023125"/>
    </source>
</evidence>
<dbReference type="EMBL" id="JAHKNI010000009">
    <property type="protein sequence ID" value="MBU3065168.1"/>
    <property type="molecule type" value="Genomic_DNA"/>
</dbReference>
<organism evidence="6 7">
    <name type="scientific">Nocardia albiluteola</name>
    <dbReference type="NCBI Taxonomy" id="2842303"/>
    <lineage>
        <taxon>Bacteria</taxon>
        <taxon>Bacillati</taxon>
        <taxon>Actinomycetota</taxon>
        <taxon>Actinomycetes</taxon>
        <taxon>Mycobacteriales</taxon>
        <taxon>Nocardiaceae</taxon>
        <taxon>Nocardia</taxon>
    </lineage>
</organism>
<evidence type="ECO:0000313" key="7">
    <source>
        <dbReference type="Proteomes" id="UP000733379"/>
    </source>
</evidence>
<dbReference type="InterPro" id="IPR025996">
    <property type="entry name" value="MT1864/Rv1816-like_C"/>
</dbReference>
<keyword evidence="7" id="KW-1185">Reference proteome</keyword>
<gene>
    <name evidence="6" type="ORF">KO481_27025</name>
</gene>
<dbReference type="PANTHER" id="PTHR30055:SF209">
    <property type="entry name" value="POSSIBLE TRANSCRIPTIONAL REGULATORY PROTEIN (PROBABLY TETR-FAMILY)"/>
    <property type="match status" value="1"/>
</dbReference>
<keyword evidence="1" id="KW-0805">Transcription regulation</keyword>
<dbReference type="PROSITE" id="PS50977">
    <property type="entry name" value="HTH_TETR_2"/>
    <property type="match status" value="1"/>
</dbReference>
<comment type="caution">
    <text evidence="6">The sequence shown here is derived from an EMBL/GenBank/DDBJ whole genome shotgun (WGS) entry which is preliminary data.</text>
</comment>